<dbReference type="AlphaFoldDB" id="A0A6A6Y0L4"/>
<accession>A0A6A6Y0L4</accession>
<feature type="transmembrane region" description="Helical" evidence="1">
    <location>
        <begin position="23"/>
        <end position="47"/>
    </location>
</feature>
<dbReference type="EMBL" id="MU003725">
    <property type="protein sequence ID" value="KAF2802189.1"/>
    <property type="molecule type" value="Genomic_DNA"/>
</dbReference>
<proteinExistence type="predicted"/>
<evidence type="ECO:0000256" key="1">
    <source>
        <dbReference type="SAM" id="Phobius"/>
    </source>
</evidence>
<keyword evidence="1" id="KW-1133">Transmembrane helix</keyword>
<evidence type="ECO:0000313" key="4">
    <source>
        <dbReference type="RefSeq" id="XP_033569153.1"/>
    </source>
</evidence>
<gene>
    <name evidence="2 4" type="ORF">BDZ99DRAFT_469200</name>
</gene>
<evidence type="ECO:0000313" key="2">
    <source>
        <dbReference type="EMBL" id="KAF2802189.1"/>
    </source>
</evidence>
<reference evidence="2 4" key="1">
    <citation type="journal article" date="2020" name="Stud. Mycol.">
        <title>101 Dothideomycetes genomes: a test case for predicting lifestyles and emergence of pathogens.</title>
        <authorList>
            <person name="Haridas S."/>
            <person name="Albert R."/>
            <person name="Binder M."/>
            <person name="Bloem J."/>
            <person name="Labutti K."/>
            <person name="Salamov A."/>
            <person name="Andreopoulos B."/>
            <person name="Baker S."/>
            <person name="Barry K."/>
            <person name="Bills G."/>
            <person name="Bluhm B."/>
            <person name="Cannon C."/>
            <person name="Castanera R."/>
            <person name="Culley D."/>
            <person name="Daum C."/>
            <person name="Ezra D."/>
            <person name="Gonzalez J."/>
            <person name="Henrissat B."/>
            <person name="Kuo A."/>
            <person name="Liang C."/>
            <person name="Lipzen A."/>
            <person name="Lutzoni F."/>
            <person name="Magnuson J."/>
            <person name="Mondo S."/>
            <person name="Nolan M."/>
            <person name="Ohm R."/>
            <person name="Pangilinan J."/>
            <person name="Park H.-J."/>
            <person name="Ramirez L."/>
            <person name="Alfaro M."/>
            <person name="Sun H."/>
            <person name="Tritt A."/>
            <person name="Yoshinaga Y."/>
            <person name="Zwiers L.-H."/>
            <person name="Turgeon B."/>
            <person name="Goodwin S."/>
            <person name="Spatafora J."/>
            <person name="Crous P."/>
            <person name="Grigoriev I."/>
        </authorList>
    </citation>
    <scope>NUCLEOTIDE SEQUENCE</scope>
    <source>
        <strain evidence="2 4">CBS 304.34</strain>
    </source>
</reference>
<keyword evidence="1" id="KW-0472">Membrane</keyword>
<keyword evidence="1" id="KW-0812">Transmembrane</keyword>
<reference evidence="4" key="3">
    <citation type="submission" date="2025-04" db="UniProtKB">
        <authorList>
            <consortium name="RefSeq"/>
        </authorList>
    </citation>
    <scope>IDENTIFICATION</scope>
    <source>
        <strain evidence="4">CBS 304.34</strain>
    </source>
</reference>
<keyword evidence="3" id="KW-1185">Reference proteome</keyword>
<name>A0A6A6Y0L4_9PEZI</name>
<protein>
    <submittedName>
        <fullName evidence="2 4">Uncharacterized protein</fullName>
    </submittedName>
</protein>
<dbReference type="Proteomes" id="UP000504636">
    <property type="component" value="Unplaced"/>
</dbReference>
<sequence>MPSAHCSSCTCNNAPQHQARRNYITFSTVFQIIGALAAIIFGVWAPLAYQAAKIANVEAVVANINAKGAGQLSIIDFCLTNELWKDRAICQKALADSENLISSMVMVTCGSYPYPSSTYTPIHTTS</sequence>
<reference evidence="4" key="2">
    <citation type="submission" date="2020-04" db="EMBL/GenBank/DDBJ databases">
        <authorList>
            <consortium name="NCBI Genome Project"/>
        </authorList>
    </citation>
    <scope>NUCLEOTIDE SEQUENCE</scope>
    <source>
        <strain evidence="4">CBS 304.34</strain>
    </source>
</reference>
<organism evidence="2">
    <name type="scientific">Mytilinidion resinicola</name>
    <dbReference type="NCBI Taxonomy" id="574789"/>
    <lineage>
        <taxon>Eukaryota</taxon>
        <taxon>Fungi</taxon>
        <taxon>Dikarya</taxon>
        <taxon>Ascomycota</taxon>
        <taxon>Pezizomycotina</taxon>
        <taxon>Dothideomycetes</taxon>
        <taxon>Pleosporomycetidae</taxon>
        <taxon>Mytilinidiales</taxon>
        <taxon>Mytilinidiaceae</taxon>
        <taxon>Mytilinidion</taxon>
    </lineage>
</organism>
<dbReference type="RefSeq" id="XP_033569153.1">
    <property type="nucleotide sequence ID" value="XM_033721440.1"/>
</dbReference>
<dbReference type="GeneID" id="54462333"/>
<evidence type="ECO:0000313" key="3">
    <source>
        <dbReference type="Proteomes" id="UP000504636"/>
    </source>
</evidence>